<dbReference type="Pfam" id="PF01032">
    <property type="entry name" value="FecCD"/>
    <property type="match status" value="1"/>
</dbReference>
<evidence type="ECO:0000313" key="10">
    <source>
        <dbReference type="Proteomes" id="UP001053296"/>
    </source>
</evidence>
<dbReference type="RefSeq" id="WP_229590971.1">
    <property type="nucleotide sequence ID" value="NZ_AP024485.1"/>
</dbReference>
<feature type="transmembrane region" description="Helical" evidence="8">
    <location>
        <begin position="329"/>
        <end position="347"/>
    </location>
</feature>
<accession>A0ABM7P5W2</accession>
<organism evidence="9 10">
    <name type="scientific">Pseudodesulfovibrio sediminis</name>
    <dbReference type="NCBI Taxonomy" id="2810563"/>
    <lineage>
        <taxon>Bacteria</taxon>
        <taxon>Pseudomonadati</taxon>
        <taxon>Thermodesulfobacteriota</taxon>
        <taxon>Desulfovibrionia</taxon>
        <taxon>Desulfovibrionales</taxon>
        <taxon>Desulfovibrionaceae</taxon>
    </lineage>
</organism>
<comment type="subcellular location">
    <subcellularLocation>
        <location evidence="1">Cell membrane</location>
        <topology evidence="1">Multi-pass membrane protein</topology>
    </subcellularLocation>
</comment>
<evidence type="ECO:0000256" key="4">
    <source>
        <dbReference type="ARBA" id="ARBA00022475"/>
    </source>
</evidence>
<name>A0ABM7P5W2_9BACT</name>
<feature type="transmembrane region" description="Helical" evidence="8">
    <location>
        <begin position="86"/>
        <end position="105"/>
    </location>
</feature>
<keyword evidence="5 8" id="KW-0812">Transmembrane</keyword>
<evidence type="ECO:0000256" key="6">
    <source>
        <dbReference type="ARBA" id="ARBA00022989"/>
    </source>
</evidence>
<evidence type="ECO:0000313" key="9">
    <source>
        <dbReference type="EMBL" id="BCS88980.1"/>
    </source>
</evidence>
<keyword evidence="7 8" id="KW-0472">Membrane</keyword>
<evidence type="ECO:0000256" key="7">
    <source>
        <dbReference type="ARBA" id="ARBA00023136"/>
    </source>
</evidence>
<gene>
    <name evidence="9" type="ORF">PSDVSF_22220</name>
</gene>
<feature type="transmembrane region" description="Helical" evidence="8">
    <location>
        <begin position="299"/>
        <end position="317"/>
    </location>
</feature>
<dbReference type="Proteomes" id="UP001053296">
    <property type="component" value="Chromosome"/>
</dbReference>
<feature type="transmembrane region" description="Helical" evidence="8">
    <location>
        <begin position="20"/>
        <end position="42"/>
    </location>
</feature>
<dbReference type="EMBL" id="AP024485">
    <property type="protein sequence ID" value="BCS88980.1"/>
    <property type="molecule type" value="Genomic_DNA"/>
</dbReference>
<evidence type="ECO:0000256" key="8">
    <source>
        <dbReference type="SAM" id="Phobius"/>
    </source>
</evidence>
<reference evidence="9" key="1">
    <citation type="journal article" date="2022" name="Arch. Microbiol.">
        <title>Pseudodesulfovibrio sediminis sp. nov., a mesophilic and neutrophilic sulfate-reducing bacterium isolated from sediment of a brackish lake.</title>
        <authorList>
            <person name="Takahashi A."/>
            <person name="Kojima H."/>
            <person name="Watanabe M."/>
            <person name="Fukui M."/>
        </authorList>
    </citation>
    <scope>NUCLEOTIDE SEQUENCE</scope>
    <source>
        <strain evidence="9">SF6</strain>
    </source>
</reference>
<dbReference type="InterPro" id="IPR000522">
    <property type="entry name" value="ABC_transptr_permease_BtuC"/>
</dbReference>
<feature type="transmembrane region" description="Helical" evidence="8">
    <location>
        <begin position="167"/>
        <end position="188"/>
    </location>
</feature>
<comment type="similarity">
    <text evidence="2">Belongs to the binding-protein-dependent transport system permease family. FecCD subfamily.</text>
</comment>
<sequence length="355" mass="37440">MSTVSTLVRTQASLVADRGGSSVLLLGLTTLLIVSLVVSLTLGNYPLSLQDIASVLQHSLFSTGEMQPDRYQLVKNILFDIRAPRLIAAALIGAALSTSGAAFQSMFVNPLVAPGILGVLPGASFGAALGMLVCDSWIEVQFLSFAGGMLAVGFAVFLAKIYKGDRLMMLILGGIISGAFFTSLLSVVKYTADPTDQLPAIVYWLMGGLSMVDTETVAYTSIPILIGITCILGMSRYLNALSMGDEEAKSLGINVKVVRTCLIIFATVISALTVAIGGLIGWVGLVIPHIGRMLVGPNNAILLPTTALIGATYLVFVDDVSRLLLDVEIPLGIITSLVGIPFFSIIMKNAKQGWK</sequence>
<protein>
    <submittedName>
        <fullName evidence="9">Iron ABC transporter permease</fullName>
    </submittedName>
</protein>
<keyword evidence="10" id="KW-1185">Reference proteome</keyword>
<dbReference type="PANTHER" id="PTHR30472">
    <property type="entry name" value="FERRIC ENTEROBACTIN TRANSPORT SYSTEM PERMEASE PROTEIN"/>
    <property type="match status" value="1"/>
</dbReference>
<keyword evidence="6 8" id="KW-1133">Transmembrane helix</keyword>
<dbReference type="SUPFAM" id="SSF81345">
    <property type="entry name" value="ABC transporter involved in vitamin B12 uptake, BtuC"/>
    <property type="match status" value="1"/>
</dbReference>
<keyword evidence="4" id="KW-1003">Cell membrane</keyword>
<dbReference type="CDD" id="cd06550">
    <property type="entry name" value="TM_ABC_iron-siderophores_like"/>
    <property type="match status" value="1"/>
</dbReference>
<dbReference type="PANTHER" id="PTHR30472:SF70">
    <property type="entry name" value="MOLYBDATE IMPORT SYSTEM PERMEASE PROTEIN MOLB"/>
    <property type="match status" value="1"/>
</dbReference>
<dbReference type="InterPro" id="IPR037294">
    <property type="entry name" value="ABC_BtuC-like"/>
</dbReference>
<feature type="transmembrane region" description="Helical" evidence="8">
    <location>
        <begin position="111"/>
        <end position="133"/>
    </location>
</feature>
<evidence type="ECO:0000256" key="5">
    <source>
        <dbReference type="ARBA" id="ARBA00022692"/>
    </source>
</evidence>
<proteinExistence type="inferred from homology"/>
<feature type="transmembrane region" description="Helical" evidence="8">
    <location>
        <begin position="216"/>
        <end position="237"/>
    </location>
</feature>
<feature type="transmembrane region" description="Helical" evidence="8">
    <location>
        <begin position="257"/>
        <end position="287"/>
    </location>
</feature>
<evidence type="ECO:0000256" key="3">
    <source>
        <dbReference type="ARBA" id="ARBA00022448"/>
    </source>
</evidence>
<evidence type="ECO:0000256" key="2">
    <source>
        <dbReference type="ARBA" id="ARBA00007935"/>
    </source>
</evidence>
<evidence type="ECO:0000256" key="1">
    <source>
        <dbReference type="ARBA" id="ARBA00004651"/>
    </source>
</evidence>
<feature type="transmembrane region" description="Helical" evidence="8">
    <location>
        <begin position="140"/>
        <end position="161"/>
    </location>
</feature>
<dbReference type="Gene3D" id="1.10.3470.10">
    <property type="entry name" value="ABC transporter involved in vitamin B12 uptake, BtuC"/>
    <property type="match status" value="1"/>
</dbReference>
<keyword evidence="3" id="KW-0813">Transport</keyword>